<name>A0AAU9N801_9ASTR</name>
<accession>A0AAU9N801</accession>
<reference evidence="2 3" key="1">
    <citation type="submission" date="2022-01" db="EMBL/GenBank/DDBJ databases">
        <authorList>
            <person name="Xiong W."/>
            <person name="Schranz E."/>
        </authorList>
    </citation>
    <scope>NUCLEOTIDE SEQUENCE [LARGE SCALE GENOMIC DNA]</scope>
</reference>
<evidence type="ECO:0000313" key="3">
    <source>
        <dbReference type="Proteomes" id="UP001157418"/>
    </source>
</evidence>
<evidence type="ECO:0000256" key="1">
    <source>
        <dbReference type="SAM" id="Phobius"/>
    </source>
</evidence>
<keyword evidence="3" id="KW-1185">Reference proteome</keyword>
<dbReference type="EMBL" id="CAKMRJ010004445">
    <property type="protein sequence ID" value="CAH1435531.1"/>
    <property type="molecule type" value="Genomic_DNA"/>
</dbReference>
<organism evidence="2 3">
    <name type="scientific">Lactuca virosa</name>
    <dbReference type="NCBI Taxonomy" id="75947"/>
    <lineage>
        <taxon>Eukaryota</taxon>
        <taxon>Viridiplantae</taxon>
        <taxon>Streptophyta</taxon>
        <taxon>Embryophyta</taxon>
        <taxon>Tracheophyta</taxon>
        <taxon>Spermatophyta</taxon>
        <taxon>Magnoliopsida</taxon>
        <taxon>eudicotyledons</taxon>
        <taxon>Gunneridae</taxon>
        <taxon>Pentapetalae</taxon>
        <taxon>asterids</taxon>
        <taxon>campanulids</taxon>
        <taxon>Asterales</taxon>
        <taxon>Asteraceae</taxon>
        <taxon>Cichorioideae</taxon>
        <taxon>Cichorieae</taxon>
        <taxon>Lactucinae</taxon>
        <taxon>Lactuca</taxon>
    </lineage>
</organism>
<keyword evidence="1" id="KW-0812">Transmembrane</keyword>
<dbReference type="AlphaFoldDB" id="A0AAU9N801"/>
<sequence>MVAASGSFPPPLLSPFLFLIYSTATNLSLRTQTQTTRLRFFISRHVQVDPSSSQLQYRLVLNELRVSVLASGISSDNQMKESISRSVLVHSDFTLRGEKRSASMHLMLMEMTDSNYLYDVILYHRDLERLVKVDLQKSQNELATSDQQKSDDKMLKLVYDQKQEEVLRKL</sequence>
<keyword evidence="1" id="KW-1133">Transmembrane helix</keyword>
<gene>
    <name evidence="2" type="ORF">LVIROSA_LOCUS21965</name>
</gene>
<comment type="caution">
    <text evidence="2">The sequence shown here is derived from an EMBL/GenBank/DDBJ whole genome shotgun (WGS) entry which is preliminary data.</text>
</comment>
<feature type="transmembrane region" description="Helical" evidence="1">
    <location>
        <begin position="12"/>
        <end position="29"/>
    </location>
</feature>
<evidence type="ECO:0000313" key="2">
    <source>
        <dbReference type="EMBL" id="CAH1435531.1"/>
    </source>
</evidence>
<protein>
    <submittedName>
        <fullName evidence="2">Uncharacterized protein</fullName>
    </submittedName>
</protein>
<proteinExistence type="predicted"/>
<keyword evidence="1" id="KW-0472">Membrane</keyword>
<dbReference type="Proteomes" id="UP001157418">
    <property type="component" value="Unassembled WGS sequence"/>
</dbReference>